<dbReference type="GO" id="GO:0006633">
    <property type="term" value="P:fatty acid biosynthetic process"/>
    <property type="evidence" value="ECO:0007669"/>
    <property type="project" value="UniProtKB-UniRule"/>
</dbReference>
<evidence type="ECO:0000256" key="6">
    <source>
        <dbReference type="ARBA" id="ARBA00022556"/>
    </source>
</evidence>
<dbReference type="EMBL" id="ACKV01000008">
    <property type="protein sequence ID" value="EEJ43147.1"/>
    <property type="molecule type" value="Genomic_DNA"/>
</dbReference>
<comment type="catalytic activity">
    <reaction evidence="1 10">
        <text>a (3R)-hydroxyacyl-[ACP] = a (2E)-enoyl-[ACP] + H2O</text>
        <dbReference type="Rhea" id="RHEA:13097"/>
        <dbReference type="Rhea" id="RHEA-COMP:9925"/>
        <dbReference type="Rhea" id="RHEA-COMP:9945"/>
        <dbReference type="ChEBI" id="CHEBI:15377"/>
        <dbReference type="ChEBI" id="CHEBI:78784"/>
        <dbReference type="ChEBI" id="CHEBI:78827"/>
        <dbReference type="EC" id="4.2.1.59"/>
    </reaction>
</comment>
<organism evidence="11 12">
    <name type="scientific">Leuconostoc mesenteroides subsp. cremoris ATCC 19254</name>
    <dbReference type="NCBI Taxonomy" id="586220"/>
    <lineage>
        <taxon>Bacteria</taxon>
        <taxon>Bacillati</taxon>
        <taxon>Bacillota</taxon>
        <taxon>Bacilli</taxon>
        <taxon>Lactobacillales</taxon>
        <taxon>Lactobacillaceae</taxon>
        <taxon>Leuconostoc</taxon>
    </lineage>
</organism>
<feature type="active site" evidence="10">
    <location>
        <position position="77"/>
    </location>
</feature>
<evidence type="ECO:0000256" key="4">
    <source>
        <dbReference type="ARBA" id="ARBA00022490"/>
    </source>
</evidence>
<sequence>MTIEINYDNILTIRYFDYQIILKKESIMPVLTTTEIMDLIPNRYPILYMDYVEEMVPDESVVAVKNVTINEQFFQGHFPGNPVMPGVLIIESLAQAASILILSSAQFQGKTAYMTGIDNVKFKRMVKPGDVLKLHVTFGKLRANMGSVLVEAKVDGKTATSAELMFVVAPDEKDE</sequence>
<dbReference type="EC" id="4.2.1.59" evidence="10"/>
<dbReference type="Gene3D" id="3.10.129.10">
    <property type="entry name" value="Hotdog Thioesterase"/>
    <property type="match status" value="1"/>
</dbReference>
<dbReference type="GO" id="GO:0019171">
    <property type="term" value="F:(3R)-hydroxyacyl-[acyl-carrier-protein] dehydratase activity"/>
    <property type="evidence" value="ECO:0007669"/>
    <property type="project" value="UniProtKB-EC"/>
</dbReference>
<dbReference type="AlphaFoldDB" id="C2KHT5"/>
<evidence type="ECO:0000256" key="3">
    <source>
        <dbReference type="ARBA" id="ARBA00009174"/>
    </source>
</evidence>
<accession>C2KHT5</accession>
<evidence type="ECO:0000256" key="9">
    <source>
        <dbReference type="ARBA" id="ARBA00025049"/>
    </source>
</evidence>
<keyword evidence="4 10" id="KW-0963">Cytoplasm</keyword>
<dbReference type="CDD" id="cd01288">
    <property type="entry name" value="FabZ"/>
    <property type="match status" value="1"/>
</dbReference>
<proteinExistence type="inferred from homology"/>
<dbReference type="HOGENOM" id="CLU_078912_1_1_9"/>
<comment type="function">
    <text evidence="9 10">Involved in unsaturated fatty acids biosynthesis. Catalyzes the dehydration of short chain beta-hydroxyacyl-ACPs and long chain saturated and unsaturated beta-hydroxyacyl-ACPs.</text>
</comment>
<reference evidence="11 12" key="1">
    <citation type="submission" date="2009-04" db="EMBL/GenBank/DDBJ databases">
        <authorList>
            <person name="Qin X."/>
            <person name="Bachman B."/>
            <person name="Battles P."/>
            <person name="Bell A."/>
            <person name="Bess C."/>
            <person name="Bickham C."/>
            <person name="Chaboub L."/>
            <person name="Chen D."/>
            <person name="Coyle M."/>
            <person name="Deiros D.R."/>
            <person name="Dinh H."/>
            <person name="Forbes L."/>
            <person name="Fowler G."/>
            <person name="Francisco L."/>
            <person name="Fu Q."/>
            <person name="Gubbala S."/>
            <person name="Hale W."/>
            <person name="Han Y."/>
            <person name="Hemphill L."/>
            <person name="Highlander S.K."/>
            <person name="Hirani K."/>
            <person name="Hogues M."/>
            <person name="Jackson L."/>
            <person name="Jakkamsetti A."/>
            <person name="Javaid M."/>
            <person name="Jiang H."/>
            <person name="Korchina V."/>
            <person name="Kovar C."/>
            <person name="Lara F."/>
            <person name="Lee S."/>
            <person name="Mata R."/>
            <person name="Mathew T."/>
            <person name="Moen C."/>
            <person name="Morales K."/>
            <person name="Munidasa M."/>
            <person name="Nazareth L."/>
            <person name="Ngo R."/>
            <person name="Nguyen L."/>
            <person name="Okwuonu G."/>
            <person name="Ongeri F."/>
            <person name="Patil S."/>
            <person name="Petrosino J."/>
            <person name="Pham C."/>
            <person name="Pham P."/>
            <person name="Pu L.-L."/>
            <person name="Puazo M."/>
            <person name="Raj R."/>
            <person name="Reid J."/>
            <person name="Rouhana J."/>
            <person name="Saada N."/>
            <person name="Shang Y."/>
            <person name="Simmons D."/>
            <person name="Thornton R."/>
            <person name="Warren J."/>
            <person name="Weissenberger G."/>
            <person name="Zhang J."/>
            <person name="Zhang L."/>
            <person name="Zhou C."/>
            <person name="Zhu D."/>
            <person name="Muzny D."/>
            <person name="Worley K."/>
            <person name="Gibbs R."/>
        </authorList>
    </citation>
    <scope>NUCLEOTIDE SEQUENCE [LARGE SCALE GENOMIC DNA]</scope>
    <source>
        <strain evidence="11 12">ATCC 19254</strain>
    </source>
</reference>
<dbReference type="PANTHER" id="PTHR30272">
    <property type="entry name" value="3-HYDROXYACYL-[ACYL-CARRIER-PROTEIN] DEHYDRATASE"/>
    <property type="match status" value="1"/>
</dbReference>
<gene>
    <name evidence="10 11" type="primary">fabZ</name>
    <name evidence="11" type="ORF">HMPREF0555_0201</name>
</gene>
<dbReference type="FunFam" id="3.10.129.10:FF:000001">
    <property type="entry name" value="3-hydroxyacyl-[acyl-carrier-protein] dehydratase FabZ"/>
    <property type="match status" value="1"/>
</dbReference>
<comment type="similarity">
    <text evidence="3 10">Belongs to the thioester dehydratase family. FabZ subfamily.</text>
</comment>
<dbReference type="NCBIfam" id="NF000582">
    <property type="entry name" value="PRK00006.1"/>
    <property type="match status" value="1"/>
</dbReference>
<evidence type="ECO:0000313" key="12">
    <source>
        <dbReference type="Proteomes" id="UP000004283"/>
    </source>
</evidence>
<dbReference type="InterPro" id="IPR010084">
    <property type="entry name" value="FabZ"/>
</dbReference>
<evidence type="ECO:0000256" key="2">
    <source>
        <dbReference type="ARBA" id="ARBA00004496"/>
    </source>
</evidence>
<dbReference type="InterPro" id="IPR029069">
    <property type="entry name" value="HotDog_dom_sf"/>
</dbReference>
<name>C2KHT5_LEUMC</name>
<dbReference type="Pfam" id="PF07977">
    <property type="entry name" value="FabA"/>
    <property type="match status" value="1"/>
</dbReference>
<evidence type="ECO:0000256" key="1">
    <source>
        <dbReference type="ARBA" id="ARBA00001055"/>
    </source>
</evidence>
<evidence type="ECO:0000256" key="10">
    <source>
        <dbReference type="HAMAP-Rule" id="MF_00406"/>
    </source>
</evidence>
<dbReference type="Proteomes" id="UP000004283">
    <property type="component" value="Unassembled WGS sequence"/>
</dbReference>
<comment type="caution">
    <text evidence="11">The sequence shown here is derived from an EMBL/GenBank/DDBJ whole genome shotgun (WGS) entry which is preliminary data.</text>
</comment>
<dbReference type="PANTHER" id="PTHR30272:SF1">
    <property type="entry name" value="3-HYDROXYACYL-[ACYL-CARRIER-PROTEIN] DEHYDRATASE"/>
    <property type="match status" value="1"/>
</dbReference>
<keyword evidence="8 10" id="KW-0456">Lyase</keyword>
<dbReference type="HAMAP" id="MF_00406">
    <property type="entry name" value="FabZ"/>
    <property type="match status" value="1"/>
</dbReference>
<keyword evidence="6 10" id="KW-0441">Lipid A biosynthesis</keyword>
<dbReference type="InterPro" id="IPR013114">
    <property type="entry name" value="FabA_FabZ"/>
</dbReference>
<dbReference type="SUPFAM" id="SSF54637">
    <property type="entry name" value="Thioesterase/thiol ester dehydrase-isomerase"/>
    <property type="match status" value="1"/>
</dbReference>
<dbReference type="GO" id="GO:0016020">
    <property type="term" value="C:membrane"/>
    <property type="evidence" value="ECO:0007669"/>
    <property type="project" value="GOC"/>
</dbReference>
<evidence type="ECO:0000256" key="8">
    <source>
        <dbReference type="ARBA" id="ARBA00023239"/>
    </source>
</evidence>
<comment type="subcellular location">
    <subcellularLocation>
        <location evidence="2 10">Cytoplasm</location>
    </subcellularLocation>
</comment>
<keyword evidence="7 10" id="KW-0443">Lipid metabolism</keyword>
<dbReference type="GO" id="GO:0009245">
    <property type="term" value="P:lipid A biosynthetic process"/>
    <property type="evidence" value="ECO:0007669"/>
    <property type="project" value="UniProtKB-UniRule"/>
</dbReference>
<evidence type="ECO:0000313" key="11">
    <source>
        <dbReference type="EMBL" id="EEJ43147.1"/>
    </source>
</evidence>
<dbReference type="GO" id="GO:0005737">
    <property type="term" value="C:cytoplasm"/>
    <property type="evidence" value="ECO:0007669"/>
    <property type="project" value="UniProtKB-SubCell"/>
</dbReference>
<protein>
    <recommendedName>
        <fullName evidence="10">3-hydroxyacyl-[acyl-carrier-protein] dehydratase FabZ</fullName>
        <ecNumber evidence="10">4.2.1.59</ecNumber>
    </recommendedName>
    <alternativeName>
        <fullName evidence="10">(3R)-hydroxymyristoyl-[acyl-carrier-protein] dehydratase</fullName>
        <shortName evidence="10">(3R)-hydroxymyristoyl-ACP dehydrase</shortName>
    </alternativeName>
    <alternativeName>
        <fullName evidence="10">Beta-hydroxyacyl-ACP dehydratase</fullName>
    </alternativeName>
</protein>
<dbReference type="NCBIfam" id="TIGR01750">
    <property type="entry name" value="fabZ"/>
    <property type="match status" value="1"/>
</dbReference>
<keyword evidence="5 10" id="KW-0444">Lipid biosynthesis</keyword>
<evidence type="ECO:0000256" key="7">
    <source>
        <dbReference type="ARBA" id="ARBA00023098"/>
    </source>
</evidence>
<evidence type="ECO:0000256" key="5">
    <source>
        <dbReference type="ARBA" id="ARBA00022516"/>
    </source>
</evidence>